<dbReference type="SMART" id="SM00530">
    <property type="entry name" value="HTH_XRE"/>
    <property type="match status" value="1"/>
</dbReference>
<organism evidence="4 5">
    <name type="scientific">Bariatricus massiliensis</name>
    <dbReference type="NCBI Taxonomy" id="1745713"/>
    <lineage>
        <taxon>Bacteria</taxon>
        <taxon>Bacillati</taxon>
        <taxon>Bacillota</taxon>
        <taxon>Clostridia</taxon>
        <taxon>Lachnospirales</taxon>
        <taxon>Lachnospiraceae</taxon>
        <taxon>Bariatricus</taxon>
    </lineage>
</organism>
<keyword evidence="2" id="KW-1133">Transmembrane helix</keyword>
<dbReference type="PANTHER" id="PTHR46558">
    <property type="entry name" value="TRACRIPTIONAL REGULATORY PROTEIN-RELATED-RELATED"/>
    <property type="match status" value="1"/>
</dbReference>
<feature type="domain" description="HTH cro/C1-type" evidence="3">
    <location>
        <begin position="7"/>
        <end position="61"/>
    </location>
</feature>
<name>A0ABS8DBE4_9FIRM</name>
<accession>A0ABS8DBE4</accession>
<dbReference type="SUPFAM" id="SSF47413">
    <property type="entry name" value="lambda repressor-like DNA-binding domains"/>
    <property type="match status" value="1"/>
</dbReference>
<proteinExistence type="predicted"/>
<dbReference type="Proteomes" id="UP001299546">
    <property type="component" value="Unassembled WGS sequence"/>
</dbReference>
<sequence>MALNDNIKKFREEKNLTQQQLADKLYVSRQTVCRWENGSRCPDLITAKKLALELDVSMDELISDEDVNDMQVNYGIWKSERIKDKKHLQTLQKKILDFIQIVGAVFLAITILLRVQLDMRVPVWCTIICFIIVAVAFLCNFIVSKKLREMQ</sequence>
<keyword evidence="2" id="KW-0472">Membrane</keyword>
<reference evidence="4 5" key="1">
    <citation type="submission" date="2021-10" db="EMBL/GenBank/DDBJ databases">
        <title>Collection of gut derived symbiotic bacterial strains cultured from healthy donors.</title>
        <authorList>
            <person name="Lin H."/>
            <person name="Littmann E."/>
            <person name="Kohout C."/>
            <person name="Pamer E.G."/>
        </authorList>
    </citation>
    <scope>NUCLEOTIDE SEQUENCE [LARGE SCALE GENOMIC DNA]</scope>
    <source>
        <strain evidence="4 5">DFI.1.165</strain>
    </source>
</reference>
<evidence type="ECO:0000313" key="5">
    <source>
        <dbReference type="Proteomes" id="UP001299546"/>
    </source>
</evidence>
<evidence type="ECO:0000256" key="1">
    <source>
        <dbReference type="ARBA" id="ARBA00023125"/>
    </source>
</evidence>
<dbReference type="CDD" id="cd00093">
    <property type="entry name" value="HTH_XRE"/>
    <property type="match status" value="1"/>
</dbReference>
<keyword evidence="5" id="KW-1185">Reference proteome</keyword>
<dbReference type="PANTHER" id="PTHR46558:SF4">
    <property type="entry name" value="DNA-BIDING PHAGE PROTEIN"/>
    <property type="match status" value="1"/>
</dbReference>
<dbReference type="RefSeq" id="WP_227183172.1">
    <property type="nucleotide sequence ID" value="NZ_JAJCIQ010000001.1"/>
</dbReference>
<keyword evidence="1" id="KW-0238">DNA-binding</keyword>
<evidence type="ECO:0000313" key="4">
    <source>
        <dbReference type="EMBL" id="MCB7385739.1"/>
    </source>
</evidence>
<evidence type="ECO:0000256" key="2">
    <source>
        <dbReference type="SAM" id="Phobius"/>
    </source>
</evidence>
<evidence type="ECO:0000259" key="3">
    <source>
        <dbReference type="PROSITE" id="PS50943"/>
    </source>
</evidence>
<gene>
    <name evidence="4" type="ORF">LIZ65_00415</name>
</gene>
<dbReference type="InterPro" id="IPR010982">
    <property type="entry name" value="Lambda_DNA-bd_dom_sf"/>
</dbReference>
<dbReference type="InterPro" id="IPR001387">
    <property type="entry name" value="Cro/C1-type_HTH"/>
</dbReference>
<dbReference type="PROSITE" id="PS50943">
    <property type="entry name" value="HTH_CROC1"/>
    <property type="match status" value="1"/>
</dbReference>
<dbReference type="Gene3D" id="1.10.260.40">
    <property type="entry name" value="lambda repressor-like DNA-binding domains"/>
    <property type="match status" value="1"/>
</dbReference>
<dbReference type="EMBL" id="JAJCIS010000001">
    <property type="protein sequence ID" value="MCB7385739.1"/>
    <property type="molecule type" value="Genomic_DNA"/>
</dbReference>
<feature type="transmembrane region" description="Helical" evidence="2">
    <location>
        <begin position="95"/>
        <end position="115"/>
    </location>
</feature>
<keyword evidence="2" id="KW-0812">Transmembrane</keyword>
<comment type="caution">
    <text evidence="4">The sequence shown here is derived from an EMBL/GenBank/DDBJ whole genome shotgun (WGS) entry which is preliminary data.</text>
</comment>
<feature type="transmembrane region" description="Helical" evidence="2">
    <location>
        <begin position="121"/>
        <end position="143"/>
    </location>
</feature>
<dbReference type="Pfam" id="PF01381">
    <property type="entry name" value="HTH_3"/>
    <property type="match status" value="1"/>
</dbReference>
<protein>
    <submittedName>
        <fullName evidence="4">Helix-turn-helix domain-containing protein</fullName>
    </submittedName>
</protein>